<dbReference type="Pfam" id="PF24596">
    <property type="entry name" value="DUF7620"/>
    <property type="match status" value="1"/>
</dbReference>
<accession>A0ABQ4GCL7</accession>
<organism evidence="1 2">
    <name type="scientific">Microbispora corallina</name>
    <dbReference type="NCBI Taxonomy" id="83302"/>
    <lineage>
        <taxon>Bacteria</taxon>
        <taxon>Bacillati</taxon>
        <taxon>Actinomycetota</taxon>
        <taxon>Actinomycetes</taxon>
        <taxon>Streptosporangiales</taxon>
        <taxon>Streptosporangiaceae</taxon>
        <taxon>Microbispora</taxon>
    </lineage>
</organism>
<evidence type="ECO:0000313" key="2">
    <source>
        <dbReference type="Proteomes" id="UP000603904"/>
    </source>
</evidence>
<name>A0ABQ4GCL7_9ACTN</name>
<reference evidence="1 2" key="1">
    <citation type="submission" date="2021-01" db="EMBL/GenBank/DDBJ databases">
        <title>Whole genome shotgun sequence of Microbispora corallina NBRC 16416.</title>
        <authorList>
            <person name="Komaki H."/>
            <person name="Tamura T."/>
        </authorList>
    </citation>
    <scope>NUCLEOTIDE SEQUENCE [LARGE SCALE GENOMIC DNA]</scope>
    <source>
        <strain evidence="1 2">NBRC 16416</strain>
    </source>
</reference>
<dbReference type="Proteomes" id="UP000603904">
    <property type="component" value="Unassembled WGS sequence"/>
</dbReference>
<protein>
    <submittedName>
        <fullName evidence="1">Uncharacterized protein</fullName>
    </submittedName>
</protein>
<keyword evidence="2" id="KW-1185">Reference proteome</keyword>
<proteinExistence type="predicted"/>
<sequence>MAAIEAAAVESRRRAEADAQQAAQACARGSALAQRIRELNAENHFARWIFTDGSGGAR</sequence>
<dbReference type="InterPro" id="IPR056037">
    <property type="entry name" value="DUF7620"/>
</dbReference>
<evidence type="ECO:0000313" key="1">
    <source>
        <dbReference type="EMBL" id="GIH44718.1"/>
    </source>
</evidence>
<comment type="caution">
    <text evidence="1">The sequence shown here is derived from an EMBL/GenBank/DDBJ whole genome shotgun (WGS) entry which is preliminary data.</text>
</comment>
<gene>
    <name evidence="1" type="ORF">Mco01_77180</name>
</gene>
<dbReference type="EMBL" id="BOOC01000070">
    <property type="protein sequence ID" value="GIH44718.1"/>
    <property type="molecule type" value="Genomic_DNA"/>
</dbReference>